<evidence type="ECO:0000256" key="7">
    <source>
        <dbReference type="ARBA" id="ARBA00023136"/>
    </source>
</evidence>
<feature type="transmembrane region" description="Helical" evidence="10">
    <location>
        <begin position="50"/>
        <end position="74"/>
    </location>
</feature>
<keyword evidence="4 10" id="KW-0812">Transmembrane</keyword>
<name>A0A9P8UJ60_9PEZI</name>
<dbReference type="GO" id="GO:0005774">
    <property type="term" value="C:vacuolar membrane"/>
    <property type="evidence" value="ECO:0007669"/>
    <property type="project" value="UniProtKB-ARBA"/>
</dbReference>
<evidence type="ECO:0000256" key="8">
    <source>
        <dbReference type="ARBA" id="ARBA00045519"/>
    </source>
</evidence>
<keyword evidence="5 10" id="KW-1133">Transmembrane helix</keyword>
<feature type="non-terminal residue" evidence="12">
    <location>
        <position position="119"/>
    </location>
</feature>
<evidence type="ECO:0000313" key="13">
    <source>
        <dbReference type="Proteomes" id="UP000758603"/>
    </source>
</evidence>
<sequence length="119" mass="12602">EAIPPTTWASLGISFCVGLSVVGAAWGIFTRDSLILSGGIKAPRVKTKNLMSIIFSEVVAFYGLIMSIILLGKMNALRGEALYSAESYSMGFDIFWAVIIVGTCSLICGVSVGIIGTEF</sequence>
<comment type="function">
    <text evidence="10">Proton-conducting pore forming of the V0 complex of vacuolar(H+)-ATPase (V-ATPase), a multisubunit enzyme composed of a peripheral complex (V1) that hydrolyzes ATP and a membrane integral complex (V0) that translocates protons. V-ATPase is responsible for acidifying and maintaining the pH of intracellular compartments.</text>
</comment>
<dbReference type="InterPro" id="IPR035921">
    <property type="entry name" value="F/V-ATP_Csub_sf"/>
</dbReference>
<dbReference type="GeneID" id="70126916"/>
<comment type="subcellular location">
    <subcellularLocation>
        <location evidence="1">Membrane</location>
        <topology evidence="1">Multi-pass membrane protein</topology>
    </subcellularLocation>
</comment>
<evidence type="ECO:0000256" key="5">
    <source>
        <dbReference type="ARBA" id="ARBA00022989"/>
    </source>
</evidence>
<evidence type="ECO:0000256" key="10">
    <source>
        <dbReference type="RuleBase" id="RU363060"/>
    </source>
</evidence>
<feature type="transmembrane region" description="Helical" evidence="10">
    <location>
        <begin position="94"/>
        <end position="115"/>
    </location>
</feature>
<evidence type="ECO:0000256" key="2">
    <source>
        <dbReference type="ARBA" id="ARBA00007296"/>
    </source>
</evidence>
<keyword evidence="7 10" id="KW-0472">Membrane</keyword>
<dbReference type="Proteomes" id="UP000758603">
    <property type="component" value="Unassembled WGS sequence"/>
</dbReference>
<dbReference type="Gene3D" id="1.20.120.610">
    <property type="entry name" value="lithium bound rotor ring of v- atpase"/>
    <property type="match status" value="1"/>
</dbReference>
<dbReference type="EMBL" id="JAGPXC010000005">
    <property type="protein sequence ID" value="KAH6653139.1"/>
    <property type="molecule type" value="Genomic_DNA"/>
</dbReference>
<dbReference type="RefSeq" id="XP_045957416.1">
    <property type="nucleotide sequence ID" value="XM_046098024.1"/>
</dbReference>
<dbReference type="SUPFAM" id="SSF81333">
    <property type="entry name" value="F1F0 ATP synthase subunit C"/>
    <property type="match status" value="1"/>
</dbReference>
<reference evidence="12" key="1">
    <citation type="journal article" date="2021" name="Nat. Commun.">
        <title>Genetic determinants of endophytism in the Arabidopsis root mycobiome.</title>
        <authorList>
            <person name="Mesny F."/>
            <person name="Miyauchi S."/>
            <person name="Thiergart T."/>
            <person name="Pickel B."/>
            <person name="Atanasova L."/>
            <person name="Karlsson M."/>
            <person name="Huettel B."/>
            <person name="Barry K.W."/>
            <person name="Haridas S."/>
            <person name="Chen C."/>
            <person name="Bauer D."/>
            <person name="Andreopoulos W."/>
            <person name="Pangilinan J."/>
            <person name="LaButti K."/>
            <person name="Riley R."/>
            <person name="Lipzen A."/>
            <person name="Clum A."/>
            <person name="Drula E."/>
            <person name="Henrissat B."/>
            <person name="Kohler A."/>
            <person name="Grigoriev I.V."/>
            <person name="Martin F.M."/>
            <person name="Hacquard S."/>
        </authorList>
    </citation>
    <scope>NUCLEOTIDE SEQUENCE</scope>
    <source>
        <strain evidence="12">MPI-SDFR-AT-0073</strain>
    </source>
</reference>
<dbReference type="AlphaFoldDB" id="A0A9P8UJ60"/>
<dbReference type="InterPro" id="IPR000245">
    <property type="entry name" value="ATPase_proteolipid_csu"/>
</dbReference>
<dbReference type="OrthoDB" id="10264021at2759"/>
<organism evidence="12 13">
    <name type="scientific">Truncatella angustata</name>
    <dbReference type="NCBI Taxonomy" id="152316"/>
    <lineage>
        <taxon>Eukaryota</taxon>
        <taxon>Fungi</taxon>
        <taxon>Dikarya</taxon>
        <taxon>Ascomycota</taxon>
        <taxon>Pezizomycotina</taxon>
        <taxon>Sordariomycetes</taxon>
        <taxon>Xylariomycetidae</taxon>
        <taxon>Amphisphaeriales</taxon>
        <taxon>Sporocadaceae</taxon>
        <taxon>Truncatella</taxon>
    </lineage>
</organism>
<evidence type="ECO:0000313" key="12">
    <source>
        <dbReference type="EMBL" id="KAH6653139.1"/>
    </source>
</evidence>
<proteinExistence type="inferred from homology"/>
<evidence type="ECO:0000256" key="3">
    <source>
        <dbReference type="ARBA" id="ARBA00022448"/>
    </source>
</evidence>
<evidence type="ECO:0000256" key="1">
    <source>
        <dbReference type="ARBA" id="ARBA00004141"/>
    </source>
</evidence>
<dbReference type="PRINTS" id="PR00122">
    <property type="entry name" value="VACATPASE"/>
</dbReference>
<keyword evidence="3 10" id="KW-0813">Transport</keyword>
<dbReference type="InterPro" id="IPR002379">
    <property type="entry name" value="ATPase_proteolipid_c-like_dom"/>
</dbReference>
<dbReference type="Pfam" id="PF00137">
    <property type="entry name" value="ATP-synt_C"/>
    <property type="match status" value="1"/>
</dbReference>
<comment type="similarity">
    <text evidence="2 10">Belongs to the V-ATPase proteolipid subunit family.</text>
</comment>
<protein>
    <recommendedName>
        <fullName evidence="11">V-ATPase proteolipid subunit C-like domain-containing protein</fullName>
    </recommendedName>
</protein>
<gene>
    <name evidence="12" type="ORF">BKA67DRAFT_518621</name>
</gene>
<feature type="transmembrane region" description="Helical" evidence="10">
    <location>
        <begin position="6"/>
        <end position="29"/>
    </location>
</feature>
<keyword evidence="13" id="KW-1185">Reference proteome</keyword>
<dbReference type="GO" id="GO:0033179">
    <property type="term" value="C:proton-transporting V-type ATPase, V0 domain"/>
    <property type="evidence" value="ECO:0007669"/>
    <property type="project" value="InterPro"/>
</dbReference>
<evidence type="ECO:0000256" key="6">
    <source>
        <dbReference type="ARBA" id="ARBA00023065"/>
    </source>
</evidence>
<comment type="caution">
    <text evidence="12">The sequence shown here is derived from an EMBL/GenBank/DDBJ whole genome shotgun (WGS) entry which is preliminary data.</text>
</comment>
<feature type="domain" description="V-ATPase proteolipid subunit C-like" evidence="11">
    <location>
        <begin position="11"/>
        <end position="70"/>
    </location>
</feature>
<keyword evidence="6 10" id="KW-0406">Ion transport</keyword>
<comment type="subunit">
    <text evidence="9 10">V-ATPase is a heteromultimeric enzyme composed of a peripheral catalytic V1 complex (components A to H) attached to an integral membrane V0 proton pore complex (components: a, c, c', c'', d, e, f and VOA1). The decameric c-ring forms the proton-conducting pore, and is composed of eight proteolipid subunits c, one subunit c' and one subunit c''.</text>
</comment>
<evidence type="ECO:0000256" key="4">
    <source>
        <dbReference type="ARBA" id="ARBA00022692"/>
    </source>
</evidence>
<evidence type="ECO:0000256" key="9">
    <source>
        <dbReference type="ARBA" id="ARBA00046480"/>
    </source>
</evidence>
<comment type="function">
    <text evidence="8">Proton-conducting pore forming subunit of the V0 complex of vacuolar(H+)-ATPase (V-ATPase), a multisubunit enzyme composed of a peripheral complex (V1) that hydrolyzes ATP and a membrane integral complex (V0) that translocates protons. V-ATPase is responsible for acidifying and maintaining the pH of intracellular compartments.</text>
</comment>
<accession>A0A9P8UJ60</accession>
<dbReference type="PANTHER" id="PTHR10263">
    <property type="entry name" value="V-TYPE PROTON ATPASE PROTEOLIPID SUBUNIT"/>
    <property type="match status" value="1"/>
</dbReference>
<dbReference type="GO" id="GO:0046961">
    <property type="term" value="F:proton-transporting ATPase activity, rotational mechanism"/>
    <property type="evidence" value="ECO:0007669"/>
    <property type="project" value="InterPro"/>
</dbReference>
<evidence type="ECO:0000259" key="11">
    <source>
        <dbReference type="Pfam" id="PF00137"/>
    </source>
</evidence>